<proteinExistence type="predicted"/>
<dbReference type="EMBL" id="PHEX01000018">
    <property type="protein sequence ID" value="PKQ28388.1"/>
    <property type="molecule type" value="Genomic_DNA"/>
</dbReference>
<keyword evidence="1" id="KW-0472">Membrane</keyword>
<evidence type="ECO:0000256" key="1">
    <source>
        <dbReference type="SAM" id="Phobius"/>
    </source>
</evidence>
<dbReference type="AlphaFoldDB" id="A0A2N3G6Y9"/>
<accession>A0A2N3G6Y9</accession>
<evidence type="ECO:0000313" key="3">
    <source>
        <dbReference type="Proteomes" id="UP000233654"/>
    </source>
</evidence>
<feature type="transmembrane region" description="Helical" evidence="1">
    <location>
        <begin position="154"/>
        <end position="179"/>
    </location>
</feature>
<reference evidence="2 3" key="1">
    <citation type="journal article" date="2017" name="ISME J.">
        <title>Potential for microbial H2 and metal transformations associated with novel bacteria and archaea in deep terrestrial subsurface sediments.</title>
        <authorList>
            <person name="Hernsdorf A.W."/>
            <person name="Amano Y."/>
            <person name="Miyakawa K."/>
            <person name="Ise K."/>
            <person name="Suzuki Y."/>
            <person name="Anantharaman K."/>
            <person name="Probst A."/>
            <person name="Burstein D."/>
            <person name="Thomas B.C."/>
            <person name="Banfield J.F."/>
        </authorList>
    </citation>
    <scope>NUCLEOTIDE SEQUENCE [LARGE SCALE GENOMIC DNA]</scope>
    <source>
        <strain evidence="2">HGW-Actinobacteria-3</strain>
    </source>
</reference>
<dbReference type="Proteomes" id="UP000233654">
    <property type="component" value="Unassembled WGS sequence"/>
</dbReference>
<organism evidence="2 3">
    <name type="scientific">Candidatus Anoxymicrobium japonicum</name>
    <dbReference type="NCBI Taxonomy" id="2013648"/>
    <lineage>
        <taxon>Bacteria</taxon>
        <taxon>Bacillati</taxon>
        <taxon>Actinomycetota</taxon>
        <taxon>Candidatus Geothermincolia</taxon>
        <taxon>Candidatus Geothermincolales</taxon>
        <taxon>Candidatus Anoxymicrobiaceae</taxon>
        <taxon>Candidatus Anoxymicrobium</taxon>
    </lineage>
</organism>
<gene>
    <name evidence="2" type="ORF">CVT63_03035</name>
</gene>
<sequence>MKCEFCSEEITSGALACPRCGNPVSKATGQAPVQSVELPAEDRLPDPPLARLEEDFIALAEESVTFDRNGQPAAEVAAIADQVVPPGAHVIPERIELDNSLIGGYKGPEASSVAGAGEQTADDPFGLNITDITENSAPRREWQSMATSWRYSKWWNITVMIFGIIVLLFGIAIGAYFTFMKKAGSGGGSPAEVVQQYVRAAISDNQESVARLSAPGSVLKDNIATLLKGYELQGLIYFKDFSARIVKASESSATVQIEKFDISYDTEKSDREIVHVLRITEPFKLNTTIELIRQNDQWLVKT</sequence>
<protein>
    <submittedName>
        <fullName evidence="2">Uncharacterized protein</fullName>
    </submittedName>
</protein>
<evidence type="ECO:0000313" key="2">
    <source>
        <dbReference type="EMBL" id="PKQ28388.1"/>
    </source>
</evidence>
<name>A0A2N3G6Y9_9ACTN</name>
<keyword evidence="1" id="KW-1133">Transmembrane helix</keyword>
<keyword evidence="1" id="KW-0812">Transmembrane</keyword>
<comment type="caution">
    <text evidence="2">The sequence shown here is derived from an EMBL/GenBank/DDBJ whole genome shotgun (WGS) entry which is preliminary data.</text>
</comment>